<dbReference type="PIRSF" id="PIRSF017245">
    <property type="entry name" value="Phosphoketolase"/>
    <property type="match status" value="1"/>
</dbReference>
<dbReference type="Proteomes" id="UP000501379">
    <property type="component" value="Chromosome"/>
</dbReference>
<reference evidence="2" key="1">
    <citation type="submission" date="2020-07" db="EMBL/GenBank/DDBJ databases">
        <title>Nitrate ammonifying Pseudomonas campi sp. nov. isolated from German agricultural grassland.</title>
        <authorList>
            <person name="Timsy T."/>
            <person name="Ulrich A."/>
            <person name="Spanner T."/>
            <person name="Foesel B."/>
            <person name="Kolb S."/>
            <person name="Horn M.A."/>
            <person name="Behrendt U."/>
        </authorList>
    </citation>
    <scope>NUCLEOTIDE SEQUENCE</scope>
    <source>
        <strain evidence="2">S1-A32-2</strain>
    </source>
</reference>
<dbReference type="AlphaFoldDB" id="A0A6M8FHF4"/>
<evidence type="ECO:0000313" key="2">
    <source>
        <dbReference type="EMBL" id="QKE64187.1"/>
    </source>
</evidence>
<feature type="domain" description="Xylulose 5-phosphate/Fructose 6-phosphate phosphoketolase N-terminal" evidence="1">
    <location>
        <begin position="66"/>
        <end position="323"/>
    </location>
</feature>
<dbReference type="InterPro" id="IPR018970">
    <property type="entry name" value="Xul5P/Fru6P_PKetolase_N"/>
</dbReference>
<protein>
    <submittedName>
        <fullName evidence="2">Xylulose 5-phosphate 3-epimerase</fullName>
    </submittedName>
</protein>
<dbReference type="InterPro" id="IPR005593">
    <property type="entry name" value="Xul5P/Fru6P_PKetolase"/>
</dbReference>
<dbReference type="GO" id="GO:0005975">
    <property type="term" value="P:carbohydrate metabolic process"/>
    <property type="evidence" value="ECO:0007669"/>
    <property type="project" value="InterPro"/>
</dbReference>
<dbReference type="GO" id="GO:0016832">
    <property type="term" value="F:aldehyde-lyase activity"/>
    <property type="evidence" value="ECO:0007669"/>
    <property type="project" value="InterPro"/>
</dbReference>
<keyword evidence="3" id="KW-1185">Reference proteome</keyword>
<evidence type="ECO:0000313" key="3">
    <source>
        <dbReference type="Proteomes" id="UP000501379"/>
    </source>
</evidence>
<organism evidence="2 3">
    <name type="scientific">Aquipseudomonas campi</name>
    <dbReference type="NCBI Taxonomy" id="2731681"/>
    <lineage>
        <taxon>Bacteria</taxon>
        <taxon>Pseudomonadati</taxon>
        <taxon>Pseudomonadota</taxon>
        <taxon>Gammaproteobacteria</taxon>
        <taxon>Pseudomonadales</taxon>
        <taxon>Pseudomonadaceae</taxon>
        <taxon>Aquipseudomonas</taxon>
    </lineage>
</organism>
<dbReference type="InterPro" id="IPR029061">
    <property type="entry name" value="THDP-binding"/>
</dbReference>
<dbReference type="PANTHER" id="PTHR31273:SF0">
    <property type="entry name" value="PHOSPHOKETOLASE-RELATED"/>
    <property type="match status" value="1"/>
</dbReference>
<sequence>MSQIFPSAAELDAHAADESSFAQWRLGYGPVQHSPETQAAVFRLAHQLVQSGRQPDLARVYRFLWALDRLNAAGLWLVVHMTYARRVRLDGTALQTEDFKVQPEGHTGGALNMVPAYAGYLALNALTGETRGWLMGQGHCVAAIEALNLLTANQHPQQAQRYTRDEAGMSRLVADFYSYAQAPDGSVGVPLGSHVNPHTGGGIAEGGYLGFAELQYTHIPLPGEKLVAFLSDGAAEEQRGSDWMPRWWRAEDCGVALPVMIANGRRIEQRTELGTHEGLDGFRQHLRGCGFDPLSFDGRDPAAFACALWEMEQRLEHRVQELHNQILHYPLPMSYGIAETQKGFGFYGAGSNAAHNLPLPGNPHGDAAVRALFNQHAAPLWVAPNELAQACALFITSRSARPAEREHVLAVRQPATPQLPELHYQSSDCSPMAALDRFFVDLVQANPGLRPRVGNPDELASNRLGGVLKALKHRVSSPENEQESLHGAIITALNEEAVVSACLANQGGLNLVASYEAFCVKMLGAVRQCLIFARQQKEIGRPAGWLGWPLVATSHTWENGKNQQSHQDTTFCEALLGEMNDMLRVLFPADHNSLLALLPEIYQARGQLACVVAPKRERPTVFDQQQAERLARDGAILLDQAPGAEPLLLIATGSYQLAEMRRAAVRLSAAGCAWRLIYLQEPGRFRAPRDVWEAMAVAPAALLEELFPAACGRRILLTHMRPEVARGHLWPILGEARWQRVLGYQNRGGTLNEVGMLFANRASWAHVLQAAAELLEMSPLQLLSPEEWAAVCGEGDPLSLR</sequence>
<dbReference type="Gene3D" id="3.40.50.970">
    <property type="match status" value="2"/>
</dbReference>
<dbReference type="SUPFAM" id="SSF52518">
    <property type="entry name" value="Thiamin diphosphate-binding fold (THDP-binding)"/>
    <property type="match status" value="2"/>
</dbReference>
<dbReference type="KEGG" id="pcam:HNE05_12775"/>
<dbReference type="Pfam" id="PF09364">
    <property type="entry name" value="XFP_N"/>
    <property type="match status" value="1"/>
</dbReference>
<accession>A0A6M8FHF4</accession>
<dbReference type="Pfam" id="PF03894">
    <property type="entry name" value="XFP"/>
    <property type="match status" value="1"/>
</dbReference>
<dbReference type="EMBL" id="CP053697">
    <property type="protein sequence ID" value="QKE64187.1"/>
    <property type="molecule type" value="Genomic_DNA"/>
</dbReference>
<name>A0A6M8FHF4_9GAMM</name>
<dbReference type="PANTHER" id="PTHR31273">
    <property type="entry name" value="PHOSPHOKETOLASE-RELATED"/>
    <property type="match status" value="1"/>
</dbReference>
<dbReference type="RefSeq" id="WP_173208878.1">
    <property type="nucleotide sequence ID" value="NZ_CP053697.2"/>
</dbReference>
<gene>
    <name evidence="2" type="ORF">HNE05_12775</name>
</gene>
<proteinExistence type="predicted"/>
<evidence type="ECO:0000259" key="1">
    <source>
        <dbReference type="Pfam" id="PF09364"/>
    </source>
</evidence>